<dbReference type="HOGENOM" id="CLU_1174833_0_0_12"/>
<proteinExistence type="predicted"/>
<feature type="region of interest" description="Disordered" evidence="1">
    <location>
        <begin position="28"/>
        <end position="51"/>
    </location>
</feature>
<dbReference type="Proteomes" id="UP000007254">
    <property type="component" value="Chromosome"/>
</dbReference>
<dbReference type="OrthoDB" id="370934at2"/>
<dbReference type="EMBL" id="CP002903">
    <property type="protein sequence ID" value="AEJ62481.1"/>
    <property type="molecule type" value="Genomic_DNA"/>
</dbReference>
<dbReference type="RefSeq" id="WP_014625788.1">
    <property type="nucleotide sequence ID" value="NC_017583.1"/>
</dbReference>
<accession>G0GG05</accession>
<evidence type="ECO:0000256" key="1">
    <source>
        <dbReference type="SAM" id="MobiDB-lite"/>
    </source>
</evidence>
<keyword evidence="4" id="KW-1185">Reference proteome</keyword>
<dbReference type="KEGG" id="stq:Spith_2226"/>
<gene>
    <name evidence="3" type="ordered locus">Spith_2226</name>
</gene>
<dbReference type="STRING" id="869211.Spith_2226"/>
<organism evidence="3 4">
    <name type="scientific">Winmispira thermophila (strain ATCC 700085 / DSM 6578 / Z-1203)</name>
    <name type="common">Spirochaeta thermophila</name>
    <dbReference type="NCBI Taxonomy" id="869211"/>
    <lineage>
        <taxon>Bacteria</taxon>
        <taxon>Pseudomonadati</taxon>
        <taxon>Spirochaetota</taxon>
        <taxon>Spirochaetia</taxon>
        <taxon>Winmispirales</taxon>
        <taxon>Winmispiraceae</taxon>
        <taxon>Winmispira</taxon>
    </lineage>
</organism>
<sequence>MRIRLHNLSAALLVEVLLFSACTTLPEGQSAWPDHRPRSLSSSYPDGRGPSLSELQRRLVEEARRLVGRERLVVNGRAFTMDCTGVVLAVYYAAGIDLSTEFFRHEGNGVRRLYLTMKSHGLLYFTRTPQPGDLIFWDDTYDANGDGRMNDPLTHVGMVVESHSDGTVVYIHHNYRRGIVLEYMNLYDPDTYTTEKGGKIVVVNSPMRMRGSPAANGKWLASHLVRDFGRAYLYTN</sequence>
<evidence type="ECO:0000313" key="4">
    <source>
        <dbReference type="Proteomes" id="UP000007254"/>
    </source>
</evidence>
<dbReference type="Gene3D" id="3.90.1720.10">
    <property type="entry name" value="endopeptidase domain like (from Nostoc punctiforme)"/>
    <property type="match status" value="1"/>
</dbReference>
<dbReference type="InterPro" id="IPR007921">
    <property type="entry name" value="CHAP_dom"/>
</dbReference>
<dbReference type="AlphaFoldDB" id="G0GG05"/>
<evidence type="ECO:0000259" key="2">
    <source>
        <dbReference type="Pfam" id="PF05257"/>
    </source>
</evidence>
<dbReference type="SUPFAM" id="SSF54001">
    <property type="entry name" value="Cysteine proteinases"/>
    <property type="match status" value="1"/>
</dbReference>
<feature type="domain" description="Peptidase C51" evidence="2">
    <location>
        <begin position="79"/>
        <end position="174"/>
    </location>
</feature>
<evidence type="ECO:0000313" key="3">
    <source>
        <dbReference type="EMBL" id="AEJ62481.1"/>
    </source>
</evidence>
<reference evidence="3 4" key="1">
    <citation type="submission" date="2011-06" db="EMBL/GenBank/DDBJ databases">
        <title>The complete genome of Spirochaeta thermophila DSM 6578.</title>
        <authorList>
            <consortium name="US DOE Joint Genome Institute (JGI-PGF)"/>
            <person name="Lucas S."/>
            <person name="Lapidus A."/>
            <person name="Bruce D."/>
            <person name="Goodwin L."/>
            <person name="Pitluck S."/>
            <person name="Peters L."/>
            <person name="Kyrpides N."/>
            <person name="Mavromatis K."/>
            <person name="Ivanova N."/>
            <person name="Mikailova N."/>
            <person name="Pagani I."/>
            <person name="Chertkov O."/>
            <person name="Detter J.C."/>
            <person name="Tapia R."/>
            <person name="Han C."/>
            <person name="Land M."/>
            <person name="Hauser L."/>
            <person name="Markowitz V."/>
            <person name="Cheng J.-F."/>
            <person name="Hugenholtz P."/>
            <person name="Woyke T."/>
            <person name="Wu D."/>
            <person name="Spring S."/>
            <person name="Merkhoffer B."/>
            <person name="Schneider S."/>
            <person name="Klenk H.-P."/>
            <person name="Eisen J.A."/>
        </authorList>
    </citation>
    <scope>NUCLEOTIDE SEQUENCE [LARGE SCALE GENOMIC DNA]</scope>
    <source>
        <strain evidence="4">ATCC 700085 / DSM 6578 / Z-1203</strain>
    </source>
</reference>
<name>G0GG05_WINT7</name>
<dbReference type="InterPro" id="IPR038765">
    <property type="entry name" value="Papain-like_cys_pep_sf"/>
</dbReference>
<protein>
    <recommendedName>
        <fullName evidence="2">Peptidase C51 domain-containing protein</fullName>
    </recommendedName>
</protein>
<dbReference type="Pfam" id="PF05257">
    <property type="entry name" value="CHAP"/>
    <property type="match status" value="1"/>
</dbReference>